<keyword evidence="6 8" id="KW-0503">Monooxygenase</keyword>
<reference evidence="10" key="1">
    <citation type="submission" date="2021-02" db="EMBL/GenBank/DDBJ databases">
        <authorList>
            <person name="Nowell W R."/>
        </authorList>
    </citation>
    <scope>NUCLEOTIDE SEQUENCE</scope>
</reference>
<evidence type="ECO:0000313" key="10">
    <source>
        <dbReference type="EMBL" id="CAF3659171.1"/>
    </source>
</evidence>
<dbReference type="Pfam" id="PF00067">
    <property type="entry name" value="p450"/>
    <property type="match status" value="1"/>
</dbReference>
<evidence type="ECO:0000313" key="9">
    <source>
        <dbReference type="EMBL" id="CAF0874591.1"/>
    </source>
</evidence>
<dbReference type="InterPro" id="IPR001128">
    <property type="entry name" value="Cyt_P450"/>
</dbReference>
<comment type="cofactor">
    <cofactor evidence="7">
        <name>heme</name>
        <dbReference type="ChEBI" id="CHEBI:30413"/>
    </cofactor>
</comment>
<dbReference type="PANTHER" id="PTHR24291:SF50">
    <property type="entry name" value="BIFUNCTIONAL ALBAFLAVENONE MONOOXYGENASE_TERPENE SYNTHASE"/>
    <property type="match status" value="1"/>
</dbReference>
<dbReference type="GO" id="GO:0016705">
    <property type="term" value="F:oxidoreductase activity, acting on paired donors, with incorporation or reduction of molecular oxygen"/>
    <property type="evidence" value="ECO:0007669"/>
    <property type="project" value="InterPro"/>
</dbReference>
<feature type="binding site" description="axial binding residue" evidence="7">
    <location>
        <position position="413"/>
    </location>
    <ligand>
        <name>heme</name>
        <dbReference type="ChEBI" id="CHEBI:30413"/>
    </ligand>
    <ligandPart>
        <name>Fe</name>
        <dbReference type="ChEBI" id="CHEBI:18248"/>
    </ligandPart>
</feature>
<sequence length="465" mass="53249">MHLCGELNIQSYTTSIGINGKPFIPIIEFGDQYVGLWGPVVRLILFNPNYIQDVLKTKYMYYSKTSLLTGLLSPIIGTENLLLSNVSTHSRARKMINPAFHSSNLISMIDIMTEETSKLLNEWIEKINNSNNKIILEMNREFSGLTLDIISNCAFGTGIINEYEAKEVIYDTFSVIIDMFINRLMNLVGVLPIIKYLPLRSKRETDNGVKKLECIVHKLIEQRKQGKSQSLCKNNDLLDLLLTAKDSKTGMGFNNKEIRDHVITFILAGHETTANLMTWTMYQLSKHPDVLAKAREEIESVLGNQLYPQATNLSQLKYIEAILQESLRIFPPVALIDREAIIDHEIHDNQNDTKIFISKGTTVLIPIMVIHRLDKLGWTNPETFDPTRFLNPEEKLYRHPYSYLPFSIGTRNCIGQNFAMEESKIMLSMILQRFNFELVPGQNIVPDLKIALRPKNGLYMYISQR</sequence>
<dbReference type="InterPro" id="IPR002401">
    <property type="entry name" value="Cyt_P450_E_grp-I"/>
</dbReference>
<dbReference type="GO" id="GO:0020037">
    <property type="term" value="F:heme binding"/>
    <property type="evidence" value="ECO:0007669"/>
    <property type="project" value="InterPro"/>
</dbReference>
<keyword evidence="4 8" id="KW-0560">Oxidoreductase</keyword>
<proteinExistence type="inferred from homology"/>
<accession>A0A8S2HMH3</accession>
<evidence type="ECO:0000256" key="7">
    <source>
        <dbReference type="PIRSR" id="PIRSR602401-1"/>
    </source>
</evidence>
<dbReference type="InterPro" id="IPR036396">
    <property type="entry name" value="Cyt_P450_sf"/>
</dbReference>
<evidence type="ECO:0000256" key="6">
    <source>
        <dbReference type="ARBA" id="ARBA00023033"/>
    </source>
</evidence>
<dbReference type="EMBL" id="CAJOBA010002779">
    <property type="protein sequence ID" value="CAF3659171.1"/>
    <property type="molecule type" value="Genomic_DNA"/>
</dbReference>
<organism evidence="10 11">
    <name type="scientific">Didymodactylos carnosus</name>
    <dbReference type="NCBI Taxonomy" id="1234261"/>
    <lineage>
        <taxon>Eukaryota</taxon>
        <taxon>Metazoa</taxon>
        <taxon>Spiralia</taxon>
        <taxon>Gnathifera</taxon>
        <taxon>Rotifera</taxon>
        <taxon>Eurotatoria</taxon>
        <taxon>Bdelloidea</taxon>
        <taxon>Philodinida</taxon>
        <taxon>Philodinidae</taxon>
        <taxon>Didymodactylos</taxon>
    </lineage>
</organism>
<comment type="caution">
    <text evidence="10">The sequence shown here is derived from an EMBL/GenBank/DDBJ whole genome shotgun (WGS) entry which is preliminary data.</text>
</comment>
<dbReference type="Proteomes" id="UP000677228">
    <property type="component" value="Unassembled WGS sequence"/>
</dbReference>
<dbReference type="GO" id="GO:0005506">
    <property type="term" value="F:iron ion binding"/>
    <property type="evidence" value="ECO:0007669"/>
    <property type="project" value="InterPro"/>
</dbReference>
<gene>
    <name evidence="9" type="ORF">OVA965_LOCUS8306</name>
    <name evidence="10" type="ORF">TMI583_LOCUS8302</name>
</gene>
<evidence type="ECO:0000256" key="1">
    <source>
        <dbReference type="ARBA" id="ARBA00010617"/>
    </source>
</evidence>
<protein>
    <recommendedName>
        <fullName evidence="12">Cytochrome P450</fullName>
    </recommendedName>
</protein>
<dbReference type="InterPro" id="IPR017972">
    <property type="entry name" value="Cyt_P450_CS"/>
</dbReference>
<dbReference type="PRINTS" id="PR00385">
    <property type="entry name" value="P450"/>
</dbReference>
<evidence type="ECO:0000313" key="11">
    <source>
        <dbReference type="Proteomes" id="UP000682733"/>
    </source>
</evidence>
<dbReference type="AlphaFoldDB" id="A0A8S2HMH3"/>
<evidence type="ECO:0008006" key="12">
    <source>
        <dbReference type="Google" id="ProtNLM"/>
    </source>
</evidence>
<evidence type="ECO:0000256" key="2">
    <source>
        <dbReference type="ARBA" id="ARBA00022617"/>
    </source>
</evidence>
<keyword evidence="5 7" id="KW-0408">Iron</keyword>
<dbReference type="PRINTS" id="PR00463">
    <property type="entry name" value="EP450I"/>
</dbReference>
<dbReference type="Gene3D" id="1.10.630.10">
    <property type="entry name" value="Cytochrome P450"/>
    <property type="match status" value="1"/>
</dbReference>
<evidence type="ECO:0000256" key="8">
    <source>
        <dbReference type="RuleBase" id="RU000461"/>
    </source>
</evidence>
<name>A0A8S2HMH3_9BILA</name>
<dbReference type="PANTHER" id="PTHR24291">
    <property type="entry name" value="CYTOCHROME P450 FAMILY 4"/>
    <property type="match status" value="1"/>
</dbReference>
<dbReference type="Proteomes" id="UP000682733">
    <property type="component" value="Unassembled WGS sequence"/>
</dbReference>
<dbReference type="InterPro" id="IPR050196">
    <property type="entry name" value="Cytochrome_P450_Monoox"/>
</dbReference>
<dbReference type="EMBL" id="CAJNOK010002778">
    <property type="protein sequence ID" value="CAF0874591.1"/>
    <property type="molecule type" value="Genomic_DNA"/>
</dbReference>
<dbReference type="SUPFAM" id="SSF48264">
    <property type="entry name" value="Cytochrome P450"/>
    <property type="match status" value="1"/>
</dbReference>
<comment type="similarity">
    <text evidence="1 8">Belongs to the cytochrome P450 family.</text>
</comment>
<keyword evidence="3 7" id="KW-0479">Metal-binding</keyword>
<dbReference type="PROSITE" id="PS00086">
    <property type="entry name" value="CYTOCHROME_P450"/>
    <property type="match status" value="1"/>
</dbReference>
<dbReference type="GO" id="GO:0004497">
    <property type="term" value="F:monooxygenase activity"/>
    <property type="evidence" value="ECO:0007669"/>
    <property type="project" value="UniProtKB-KW"/>
</dbReference>
<evidence type="ECO:0000256" key="3">
    <source>
        <dbReference type="ARBA" id="ARBA00022723"/>
    </source>
</evidence>
<evidence type="ECO:0000256" key="4">
    <source>
        <dbReference type="ARBA" id="ARBA00023002"/>
    </source>
</evidence>
<evidence type="ECO:0000256" key="5">
    <source>
        <dbReference type="ARBA" id="ARBA00023004"/>
    </source>
</evidence>
<keyword evidence="2 7" id="KW-0349">Heme</keyword>